<reference evidence="1" key="1">
    <citation type="submission" date="2020-04" db="EMBL/GenBank/DDBJ databases">
        <authorList>
            <person name="Chiriac C."/>
            <person name="Salcher M."/>
            <person name="Ghai R."/>
            <person name="Kavagutti S V."/>
        </authorList>
    </citation>
    <scope>NUCLEOTIDE SEQUENCE</scope>
</reference>
<accession>A0A6J5LF24</accession>
<proteinExistence type="predicted"/>
<protein>
    <submittedName>
        <fullName evidence="1">Uncharacterized protein</fullName>
    </submittedName>
</protein>
<evidence type="ECO:0000313" key="1">
    <source>
        <dbReference type="EMBL" id="CAB4132781.1"/>
    </source>
</evidence>
<sequence>MPKLTTPIPQDKIGENFVWRDWFQRLSDKVYGTMASQDAGSVVITGGVISNVTGVGSVSSVAVNTANGFGGVVADPTGAAVITVRTTVSGMVKGNGTALTAATAGVDYQAVLVSGTNIKTVNGSTLLGSGNLSVGTVTSITAGTGLSGGTITTTGTIDLANTAVTPGSYTNANITVDAQGRLTSAANGTSGGVTKIIAGTNITIAPSGGTGAVTISSSGGGGASTAYWGSFWDTTTQTTGGTTTANLVTINSTDYSSNGVSIVSGSRITVANAGVYNIQFSFQFVKSNSSNDTVTIWIRKNGTDVSNTAGQITVQGNGQRSLPAWNYVLALNASDYIQFYWSSSDSNMSLQTIAAGTSPVTPQIPSAIVTATFVGDLSSTTSDLLMENGSYILLENGSKIILD</sequence>
<organism evidence="1">
    <name type="scientific">uncultured Caudovirales phage</name>
    <dbReference type="NCBI Taxonomy" id="2100421"/>
    <lineage>
        <taxon>Viruses</taxon>
        <taxon>Duplodnaviria</taxon>
        <taxon>Heunggongvirae</taxon>
        <taxon>Uroviricota</taxon>
        <taxon>Caudoviricetes</taxon>
        <taxon>Peduoviridae</taxon>
        <taxon>Maltschvirus</taxon>
        <taxon>Maltschvirus maltsch</taxon>
    </lineage>
</organism>
<dbReference type="EMBL" id="LR796272">
    <property type="protein sequence ID" value="CAB4132781.1"/>
    <property type="molecule type" value="Genomic_DNA"/>
</dbReference>
<name>A0A6J5LF24_9CAUD</name>
<gene>
    <name evidence="1" type="ORF">UFOVP251_7</name>
</gene>